<dbReference type="Gene3D" id="3.40.50.1820">
    <property type="entry name" value="alpha/beta hydrolase"/>
    <property type="match status" value="1"/>
</dbReference>
<dbReference type="Gene3D" id="1.10.10.800">
    <property type="match status" value="1"/>
</dbReference>
<gene>
    <name evidence="2" type="ORF">RFM23_25380</name>
</gene>
<dbReference type="EMBL" id="JAVIIP010000017">
    <property type="protein sequence ID" value="MDX8540953.1"/>
    <property type="molecule type" value="Genomic_DNA"/>
</dbReference>
<evidence type="ECO:0000259" key="1">
    <source>
        <dbReference type="Pfam" id="PF12146"/>
    </source>
</evidence>
<sequence length="304" mass="33051">MQNTSFINNNGIKVAGNIHYPGGFDASRKYAAIITVAPAGGAKEQTAGIYAKKMAQRGFVTIAFDASFQGESGGEPRYKEDPIARVEDVRGAVDHLVSLPYVDEKRIGVLGICAGGGYAASAAMTERRIKAVGLSVPVNGGREMRAAGREATIATLGTIAEQRTAEARGAEPMILPWIPDEYKESGDIDLRQAYDYYRTPRGQHPNWQNKSRFVGMDAVLAFDAFYLADMLLTQPLQVIVGSEPGAFGSNRDGHEVYERVGSAQKDLLVFEGASHFDLYDKPEYVDRAVAKFADFYSTHLKSPA</sequence>
<keyword evidence="3" id="KW-1185">Reference proteome</keyword>
<feature type="domain" description="Serine aminopeptidase S33" evidence="1">
    <location>
        <begin position="50"/>
        <end position="276"/>
    </location>
</feature>
<protein>
    <submittedName>
        <fullName evidence="2">Alpha/beta hydrolase</fullName>
    </submittedName>
</protein>
<dbReference type="Pfam" id="PF12146">
    <property type="entry name" value="Hydrolase_4"/>
    <property type="match status" value="1"/>
</dbReference>
<dbReference type="RefSeq" id="WP_127309926.1">
    <property type="nucleotide sequence ID" value="NZ_JARAKC010000009.1"/>
</dbReference>
<organism evidence="2 3">
    <name type="scientific">Mesorhizobium abyssinicae</name>
    <dbReference type="NCBI Taxonomy" id="1209958"/>
    <lineage>
        <taxon>Bacteria</taxon>
        <taxon>Pseudomonadati</taxon>
        <taxon>Pseudomonadota</taxon>
        <taxon>Alphaproteobacteria</taxon>
        <taxon>Hyphomicrobiales</taxon>
        <taxon>Phyllobacteriaceae</taxon>
        <taxon>Mesorhizobium</taxon>
    </lineage>
</organism>
<dbReference type="PANTHER" id="PTHR47751:SF1">
    <property type="entry name" value="SUPERFAMILY HYDROLASE, PUTATIVE (AFU_ORTHOLOGUE AFUA_2G16580)-RELATED"/>
    <property type="match status" value="1"/>
</dbReference>
<dbReference type="GO" id="GO:0016787">
    <property type="term" value="F:hydrolase activity"/>
    <property type="evidence" value="ECO:0007669"/>
    <property type="project" value="UniProtKB-KW"/>
</dbReference>
<dbReference type="Proteomes" id="UP001276564">
    <property type="component" value="Unassembled WGS sequence"/>
</dbReference>
<evidence type="ECO:0000313" key="3">
    <source>
        <dbReference type="Proteomes" id="UP001276564"/>
    </source>
</evidence>
<reference evidence="2 3" key="1">
    <citation type="submission" date="2023-08" db="EMBL/GenBank/DDBJ databases">
        <title>Implementing the SeqCode for naming new Mesorhizobium species isolated from Vachellia karroo root nodules.</title>
        <authorList>
            <person name="Van Lill M."/>
        </authorList>
    </citation>
    <scope>NUCLEOTIDE SEQUENCE [LARGE SCALE GENOMIC DNA]</scope>
    <source>
        <strain evidence="2 3">VK4B</strain>
    </source>
</reference>
<keyword evidence="2" id="KW-0378">Hydrolase</keyword>
<dbReference type="InterPro" id="IPR022742">
    <property type="entry name" value="Hydrolase_4"/>
</dbReference>
<proteinExistence type="predicted"/>
<evidence type="ECO:0000313" key="2">
    <source>
        <dbReference type="EMBL" id="MDX8540953.1"/>
    </source>
</evidence>
<dbReference type="InterPro" id="IPR051411">
    <property type="entry name" value="Polyketide_trans_af380"/>
</dbReference>
<comment type="caution">
    <text evidence="2">The sequence shown here is derived from an EMBL/GenBank/DDBJ whole genome shotgun (WGS) entry which is preliminary data.</text>
</comment>
<dbReference type="PANTHER" id="PTHR47751">
    <property type="entry name" value="SUPERFAMILY HYDROLASE, PUTATIVE (AFU_ORTHOLOGUE AFUA_2G16580)-RELATED"/>
    <property type="match status" value="1"/>
</dbReference>
<dbReference type="InterPro" id="IPR029058">
    <property type="entry name" value="AB_hydrolase_fold"/>
</dbReference>
<accession>A0ABU5AUJ8</accession>
<name>A0ABU5AUJ8_9HYPH</name>
<dbReference type="SUPFAM" id="SSF53474">
    <property type="entry name" value="alpha/beta-Hydrolases"/>
    <property type="match status" value="1"/>
</dbReference>